<comment type="catalytic activity">
    <reaction evidence="4">
        <text>a secondary aliphatic amine + O2 + H2O = a primary amine + an aldehyde + H2O2</text>
        <dbReference type="Rhea" id="RHEA:26414"/>
        <dbReference type="ChEBI" id="CHEBI:15377"/>
        <dbReference type="ChEBI" id="CHEBI:15379"/>
        <dbReference type="ChEBI" id="CHEBI:16240"/>
        <dbReference type="ChEBI" id="CHEBI:17478"/>
        <dbReference type="ChEBI" id="CHEBI:58855"/>
        <dbReference type="ChEBI" id="CHEBI:65296"/>
        <dbReference type="EC" id="1.4.3.4"/>
    </reaction>
</comment>
<evidence type="ECO:0000313" key="7">
    <source>
        <dbReference type="EMBL" id="VUC30714.1"/>
    </source>
</evidence>
<feature type="domain" description="Amine oxidase" evidence="6">
    <location>
        <begin position="55"/>
        <end position="486"/>
    </location>
</feature>
<keyword evidence="5" id="KW-0274">FAD</keyword>
<keyword evidence="5" id="KW-0285">Flavoprotein</keyword>
<dbReference type="Pfam" id="PF01593">
    <property type="entry name" value="Amino_oxidase"/>
    <property type="match status" value="1"/>
</dbReference>
<dbReference type="SUPFAM" id="SSF51905">
    <property type="entry name" value="FAD/NAD(P)-binding domain"/>
    <property type="match status" value="1"/>
</dbReference>
<gene>
    <name evidence="7" type="ORF">CLO192961_LOCUS291852</name>
</gene>
<reference evidence="7 8" key="1">
    <citation type="submission" date="2019-06" db="EMBL/GenBank/DDBJ databases">
        <authorList>
            <person name="Broberg M."/>
        </authorList>
    </citation>
    <scope>NUCLEOTIDE SEQUENCE [LARGE SCALE GENOMIC DNA]</scope>
</reference>
<organism evidence="7 8">
    <name type="scientific">Bionectria ochroleuca</name>
    <name type="common">Gliocladium roseum</name>
    <dbReference type="NCBI Taxonomy" id="29856"/>
    <lineage>
        <taxon>Eukaryota</taxon>
        <taxon>Fungi</taxon>
        <taxon>Dikarya</taxon>
        <taxon>Ascomycota</taxon>
        <taxon>Pezizomycotina</taxon>
        <taxon>Sordariomycetes</taxon>
        <taxon>Hypocreomycetidae</taxon>
        <taxon>Hypocreales</taxon>
        <taxon>Bionectriaceae</taxon>
        <taxon>Clonostachys</taxon>
    </lineage>
</organism>
<dbReference type="PRINTS" id="PR00757">
    <property type="entry name" value="AMINEOXDASEF"/>
</dbReference>
<comment type="similarity">
    <text evidence="2 5">Belongs to the flavin monoamine oxidase family.</text>
</comment>
<protein>
    <recommendedName>
        <fullName evidence="5">Amine oxidase</fullName>
        <ecNumber evidence="5">1.4.3.-</ecNumber>
    </recommendedName>
</protein>
<dbReference type="EC" id="1.4.3.-" evidence="5"/>
<dbReference type="Proteomes" id="UP000766486">
    <property type="component" value="Unassembled WGS sequence"/>
</dbReference>
<evidence type="ECO:0000256" key="5">
    <source>
        <dbReference type="RuleBase" id="RU362067"/>
    </source>
</evidence>
<evidence type="ECO:0000256" key="2">
    <source>
        <dbReference type="ARBA" id="ARBA00005995"/>
    </source>
</evidence>
<keyword evidence="3 5" id="KW-0560">Oxidoreductase</keyword>
<evidence type="ECO:0000256" key="1">
    <source>
        <dbReference type="ARBA" id="ARBA00001974"/>
    </source>
</evidence>
<dbReference type="InterPro" id="IPR001613">
    <property type="entry name" value="Flavin_amine_oxidase"/>
</dbReference>
<evidence type="ECO:0000259" key="6">
    <source>
        <dbReference type="Pfam" id="PF01593"/>
    </source>
</evidence>
<keyword evidence="8" id="KW-1185">Reference proteome</keyword>
<comment type="caution">
    <text evidence="7">The sequence shown here is derived from an EMBL/GenBank/DDBJ whole genome shotgun (WGS) entry which is preliminary data.</text>
</comment>
<dbReference type="PANTHER" id="PTHR43563:SF1">
    <property type="entry name" value="AMINE OXIDASE [FLAVIN-CONTAINING] B"/>
    <property type="match status" value="1"/>
</dbReference>
<evidence type="ECO:0000256" key="4">
    <source>
        <dbReference type="ARBA" id="ARBA00048448"/>
    </source>
</evidence>
<proteinExistence type="inferred from homology"/>
<name>A0ABY6UHS4_BIOOC</name>
<dbReference type="InterPro" id="IPR002937">
    <property type="entry name" value="Amino_oxidase"/>
</dbReference>
<dbReference type="Gene3D" id="3.50.50.60">
    <property type="entry name" value="FAD/NAD(P)-binding domain"/>
    <property type="match status" value="3"/>
</dbReference>
<sequence length="501" mass="56341">MTVTKITTKTREGYQYEVDGLMSAGLPCRGVITPATHMSQPAAKSFDAIIIGAGFAGLTAARDLTTNGMQVLVLEARDRIGGRTWTADIDGHMYEMGGTWIHWEQPHVYREMVRYNIHRDFVVTNDETTKMRSVRVDDYGTVQELTLETFDQLADNAFKTFCNVDGEQGRNAIPFPHDSLRNPDARGWESLSVADRLKQVQGALTALELCILKGLVEGIAGNEDFGCIGFFDILRWWALSGYTTHGLYEFSERYKIKEGQTHFALQFFREGLETQRLSYIFQTMVDSVTDRGNSVTVTLGDGRSFSGRRLISTIPLNVLQDVAFDPPLDVFKGEASKVGQIHAGAKIHFEVSGEEDRPFSVLNYSKSRIVSTLGDGQTESTGCRHMVVFGRNDKSLDTLSDAKSFNDEARSCFPDIPIRKVIWHDWGRDQYAKGGWCMFRPGFAFKYLERLRRRQGNILFASADWALGWRGFIDGAIEEGTRVAFEVKNELRRSPVVKANL</sequence>
<evidence type="ECO:0000313" key="8">
    <source>
        <dbReference type="Proteomes" id="UP000766486"/>
    </source>
</evidence>
<dbReference type="EMBL" id="CABFNS010000823">
    <property type="protein sequence ID" value="VUC30714.1"/>
    <property type="molecule type" value="Genomic_DNA"/>
</dbReference>
<accession>A0ABY6UHS4</accession>
<evidence type="ECO:0000256" key="3">
    <source>
        <dbReference type="ARBA" id="ARBA00023002"/>
    </source>
</evidence>
<dbReference type="PANTHER" id="PTHR43563">
    <property type="entry name" value="AMINE OXIDASE"/>
    <property type="match status" value="1"/>
</dbReference>
<comment type="cofactor">
    <cofactor evidence="1 5">
        <name>FAD</name>
        <dbReference type="ChEBI" id="CHEBI:57692"/>
    </cofactor>
</comment>
<dbReference type="InterPro" id="IPR036188">
    <property type="entry name" value="FAD/NAD-bd_sf"/>
</dbReference>
<dbReference type="InterPro" id="IPR050703">
    <property type="entry name" value="Flavin_MAO"/>
</dbReference>